<feature type="compositionally biased region" description="Polar residues" evidence="1">
    <location>
        <begin position="351"/>
        <end position="364"/>
    </location>
</feature>
<feature type="region of interest" description="Disordered" evidence="1">
    <location>
        <begin position="1"/>
        <end position="166"/>
    </location>
</feature>
<protein>
    <submittedName>
        <fullName evidence="2">Chitinase-like protein PB1E7.04c</fullName>
    </submittedName>
</protein>
<sequence>MEQRDVTTMNSHSENNSSPPLYGPSPSLSDSILSNKAETSTLNPSENPILEPTDNPRSDEAQTSSSTTSNPPLISSPSLAIESSQSQPQPPNEYGVSNPKSASDYNDDEDDDEIPISSMSNPGTATQNPPVQVMDRGGAEEPGTPSAYRIPSHVFDRSKSNTPEWSTASNESLFSIHVGNMSFSRELNWVNEMNISSPLPPPPQQQPPPPNQSPMNNKFNDISQSAKEIDEGLEAKAAETMREVIMETTTEHENCDLTSVSVTARDRDGAGAGAGAGCGGFTNFHDNSRHSDGSTKSFAFKVRTDGDKSPTRSPKGVKEKPMQEMQTMTDSETPTGTATETETEIPKETPRNTAQTPKAATSNASPACRNWLCCFPCCK</sequence>
<evidence type="ECO:0000313" key="3">
    <source>
        <dbReference type="Proteomes" id="UP000634136"/>
    </source>
</evidence>
<evidence type="ECO:0000313" key="2">
    <source>
        <dbReference type="EMBL" id="KAF7806264.1"/>
    </source>
</evidence>
<keyword evidence="3" id="KW-1185">Reference proteome</keyword>
<organism evidence="2 3">
    <name type="scientific">Senna tora</name>
    <dbReference type="NCBI Taxonomy" id="362788"/>
    <lineage>
        <taxon>Eukaryota</taxon>
        <taxon>Viridiplantae</taxon>
        <taxon>Streptophyta</taxon>
        <taxon>Embryophyta</taxon>
        <taxon>Tracheophyta</taxon>
        <taxon>Spermatophyta</taxon>
        <taxon>Magnoliopsida</taxon>
        <taxon>eudicotyledons</taxon>
        <taxon>Gunneridae</taxon>
        <taxon>Pentapetalae</taxon>
        <taxon>rosids</taxon>
        <taxon>fabids</taxon>
        <taxon>Fabales</taxon>
        <taxon>Fabaceae</taxon>
        <taxon>Caesalpinioideae</taxon>
        <taxon>Cassia clade</taxon>
        <taxon>Senna</taxon>
    </lineage>
</organism>
<dbReference type="OrthoDB" id="1707722at2759"/>
<dbReference type="EMBL" id="JAAIUW010000012">
    <property type="protein sequence ID" value="KAF7806264.1"/>
    <property type="molecule type" value="Genomic_DNA"/>
</dbReference>
<accession>A0A834SZD9</accession>
<feature type="compositionally biased region" description="Polar residues" evidence="1">
    <location>
        <begin position="117"/>
        <end position="130"/>
    </location>
</feature>
<comment type="caution">
    <text evidence="2">The sequence shown here is derived from an EMBL/GenBank/DDBJ whole genome shotgun (WGS) entry which is preliminary data.</text>
</comment>
<feature type="compositionally biased region" description="Polar residues" evidence="1">
    <location>
        <begin position="61"/>
        <end position="87"/>
    </location>
</feature>
<gene>
    <name evidence="2" type="ORF">G2W53_038425</name>
</gene>
<feature type="compositionally biased region" description="Acidic residues" evidence="1">
    <location>
        <begin position="105"/>
        <end position="114"/>
    </location>
</feature>
<feature type="region of interest" description="Disordered" evidence="1">
    <location>
        <begin position="194"/>
        <end position="219"/>
    </location>
</feature>
<feature type="compositionally biased region" description="Polar residues" evidence="1">
    <location>
        <begin position="1"/>
        <end position="16"/>
    </location>
</feature>
<proteinExistence type="predicted"/>
<dbReference type="PANTHER" id="PTHR33673">
    <property type="entry name" value="SUPPRESSOR SRP40-LIKE PROTEIN"/>
    <property type="match status" value="1"/>
</dbReference>
<feature type="region of interest" description="Disordered" evidence="1">
    <location>
        <begin position="301"/>
        <end position="364"/>
    </location>
</feature>
<dbReference type="AlphaFoldDB" id="A0A834SZD9"/>
<feature type="compositionally biased region" description="Polar residues" evidence="1">
    <location>
        <begin position="32"/>
        <end position="46"/>
    </location>
</feature>
<feature type="compositionally biased region" description="Low complexity" evidence="1">
    <location>
        <begin position="17"/>
        <end position="31"/>
    </location>
</feature>
<name>A0A834SZD9_9FABA</name>
<dbReference type="Proteomes" id="UP000634136">
    <property type="component" value="Unassembled WGS sequence"/>
</dbReference>
<dbReference type="PANTHER" id="PTHR33673:SF38">
    <property type="entry name" value="CHROMODOMAIN-HELICASE-DNA-BINDING PROTEIN 7-LIKE"/>
    <property type="match status" value="1"/>
</dbReference>
<evidence type="ECO:0000256" key="1">
    <source>
        <dbReference type="SAM" id="MobiDB-lite"/>
    </source>
</evidence>
<feature type="compositionally biased region" description="Basic and acidic residues" evidence="1">
    <location>
        <begin position="302"/>
        <end position="322"/>
    </location>
</feature>
<reference evidence="2" key="1">
    <citation type="submission" date="2020-09" db="EMBL/GenBank/DDBJ databases">
        <title>Genome-Enabled Discovery of Anthraquinone Biosynthesis in Senna tora.</title>
        <authorList>
            <person name="Kang S.-H."/>
            <person name="Pandey R.P."/>
            <person name="Lee C.-M."/>
            <person name="Sim J.-S."/>
            <person name="Jeong J.-T."/>
            <person name="Choi B.-S."/>
            <person name="Jung M."/>
            <person name="Ginzburg D."/>
            <person name="Zhao K."/>
            <person name="Won S.Y."/>
            <person name="Oh T.-J."/>
            <person name="Yu Y."/>
            <person name="Kim N.-H."/>
            <person name="Lee O.R."/>
            <person name="Lee T.-H."/>
            <person name="Bashyal P."/>
            <person name="Kim T.-S."/>
            <person name="Lee W.-H."/>
            <person name="Kawkins C."/>
            <person name="Kim C.-K."/>
            <person name="Kim J.S."/>
            <person name="Ahn B.O."/>
            <person name="Rhee S.Y."/>
            <person name="Sohng J.K."/>
        </authorList>
    </citation>
    <scope>NUCLEOTIDE SEQUENCE</scope>
    <source>
        <tissue evidence="2">Leaf</tissue>
    </source>
</reference>
<feature type="compositionally biased region" description="Pro residues" evidence="1">
    <location>
        <begin position="198"/>
        <end position="212"/>
    </location>
</feature>
<feature type="compositionally biased region" description="Low complexity" evidence="1">
    <location>
        <begin position="329"/>
        <end position="340"/>
    </location>
</feature>